<dbReference type="PANTHER" id="PTHR30086:SF20">
    <property type="entry name" value="ARGININE EXPORTER PROTEIN ARGO-RELATED"/>
    <property type="match status" value="1"/>
</dbReference>
<name>A0A178XJA7_9HYPH</name>
<dbReference type="Proteomes" id="UP000094025">
    <property type="component" value="Unassembled WGS sequence"/>
</dbReference>
<gene>
    <name evidence="7" type="ORF">AU381_25335</name>
</gene>
<feature type="transmembrane region" description="Helical" evidence="6">
    <location>
        <begin position="61"/>
        <end position="81"/>
    </location>
</feature>
<protein>
    <submittedName>
        <fullName evidence="7">Threonine transporter</fullName>
    </submittedName>
</protein>
<comment type="caution">
    <text evidence="7">The sequence shown here is derived from an EMBL/GenBank/DDBJ whole genome shotgun (WGS) entry which is preliminary data.</text>
</comment>
<evidence type="ECO:0000313" key="8">
    <source>
        <dbReference type="Proteomes" id="UP000094025"/>
    </source>
</evidence>
<dbReference type="GO" id="GO:0005886">
    <property type="term" value="C:plasma membrane"/>
    <property type="evidence" value="ECO:0007669"/>
    <property type="project" value="UniProtKB-SubCell"/>
</dbReference>
<feature type="transmembrane region" description="Helical" evidence="6">
    <location>
        <begin position="101"/>
        <end position="123"/>
    </location>
</feature>
<evidence type="ECO:0000256" key="6">
    <source>
        <dbReference type="SAM" id="Phobius"/>
    </source>
</evidence>
<evidence type="ECO:0000256" key="2">
    <source>
        <dbReference type="ARBA" id="ARBA00022475"/>
    </source>
</evidence>
<organism evidence="7 8">
    <name type="scientific">Sinorhizobium glycinis</name>
    <dbReference type="NCBI Taxonomy" id="1472378"/>
    <lineage>
        <taxon>Bacteria</taxon>
        <taxon>Pseudomonadati</taxon>
        <taxon>Pseudomonadota</taxon>
        <taxon>Alphaproteobacteria</taxon>
        <taxon>Hyphomicrobiales</taxon>
        <taxon>Rhizobiaceae</taxon>
        <taxon>Sinorhizobium/Ensifer group</taxon>
        <taxon>Sinorhizobium</taxon>
    </lineage>
</organism>
<sequence>MVTLSFILSALLILLTPGPTNTVLATCGASLGIRRAAIMPIAEAMGYILAVSFFIGLTDGIQGNAIAFATMKLLAAGWLLYSAVRLWGMPFLSDARSVRQLFVRVLLTTIVNPKAMLVGTVLIPSGANIQAPVWLATYAAMSTLAGLAWVVFGGCLPLRVRRHSYKLASLILGAFSLAAVASAVSG</sequence>
<keyword evidence="8" id="KW-1185">Reference proteome</keyword>
<keyword evidence="4 6" id="KW-1133">Transmembrane helix</keyword>
<keyword evidence="2" id="KW-1003">Cell membrane</keyword>
<dbReference type="EMBL" id="LPUX01000067">
    <property type="protein sequence ID" value="OAP35308.1"/>
    <property type="molecule type" value="Genomic_DNA"/>
</dbReference>
<comment type="subcellular location">
    <subcellularLocation>
        <location evidence="1">Cell membrane</location>
        <topology evidence="1">Multi-pass membrane protein</topology>
    </subcellularLocation>
</comment>
<dbReference type="GO" id="GO:0033228">
    <property type="term" value="P:cysteine export across plasma membrane"/>
    <property type="evidence" value="ECO:0007669"/>
    <property type="project" value="TreeGrafter"/>
</dbReference>
<evidence type="ECO:0000256" key="4">
    <source>
        <dbReference type="ARBA" id="ARBA00022989"/>
    </source>
</evidence>
<evidence type="ECO:0000313" key="7">
    <source>
        <dbReference type="EMBL" id="OAP35308.1"/>
    </source>
</evidence>
<keyword evidence="3 6" id="KW-0812">Transmembrane</keyword>
<accession>A0A178XJA7</accession>
<evidence type="ECO:0000256" key="3">
    <source>
        <dbReference type="ARBA" id="ARBA00022692"/>
    </source>
</evidence>
<dbReference type="InterPro" id="IPR001123">
    <property type="entry name" value="LeuE-type"/>
</dbReference>
<evidence type="ECO:0000256" key="5">
    <source>
        <dbReference type="ARBA" id="ARBA00023136"/>
    </source>
</evidence>
<reference evidence="7 8" key="1">
    <citation type="journal article" date="2016" name="Int. J. Syst. Evol. Microbiol.">
        <title>Ensifer glycinis sp. nov., an novel rhizobial species associated with Glycine spp.</title>
        <authorList>
            <person name="Yan H."/>
            <person name="Yan J."/>
            <person name="Sui X.H."/>
            <person name="Wang E.T."/>
            <person name="Chen W.X."/>
            <person name="Zhang X.X."/>
            <person name="Chen W.F."/>
        </authorList>
    </citation>
    <scope>NUCLEOTIDE SEQUENCE [LARGE SCALE GENOMIC DNA]</scope>
    <source>
        <strain evidence="7 8">CCBAU 23380</strain>
    </source>
</reference>
<keyword evidence="5 6" id="KW-0472">Membrane</keyword>
<feature type="transmembrane region" description="Helical" evidence="6">
    <location>
        <begin position="167"/>
        <end position="185"/>
    </location>
</feature>
<feature type="transmembrane region" description="Helical" evidence="6">
    <location>
        <begin position="135"/>
        <end position="155"/>
    </location>
</feature>
<dbReference type="AlphaFoldDB" id="A0A178XJA7"/>
<dbReference type="PANTHER" id="PTHR30086">
    <property type="entry name" value="ARGININE EXPORTER PROTEIN ARGO"/>
    <property type="match status" value="1"/>
</dbReference>
<dbReference type="GO" id="GO:0015171">
    <property type="term" value="F:amino acid transmembrane transporter activity"/>
    <property type="evidence" value="ECO:0007669"/>
    <property type="project" value="TreeGrafter"/>
</dbReference>
<dbReference type="OrthoDB" id="6710777at2"/>
<evidence type="ECO:0000256" key="1">
    <source>
        <dbReference type="ARBA" id="ARBA00004651"/>
    </source>
</evidence>
<proteinExistence type="predicted"/>